<dbReference type="InterPro" id="IPR011650">
    <property type="entry name" value="Peptidase_M20_dimer"/>
</dbReference>
<dbReference type="AlphaFoldDB" id="A0A4P6LY80"/>
<dbReference type="GO" id="GO:0046872">
    <property type="term" value="F:metal ion binding"/>
    <property type="evidence" value="ECO:0007669"/>
    <property type="project" value="UniProtKB-KW"/>
</dbReference>
<evidence type="ECO:0000256" key="2">
    <source>
        <dbReference type="PIRSR" id="PIRSR005962-1"/>
    </source>
</evidence>
<comment type="cofactor">
    <cofactor evidence="2">
        <name>Mn(2+)</name>
        <dbReference type="ChEBI" id="CHEBI:29035"/>
    </cofactor>
    <text evidence="2">The Mn(2+) ion enhances activity.</text>
</comment>
<dbReference type="InterPro" id="IPR036264">
    <property type="entry name" value="Bact_exopeptidase_dim_dom"/>
</dbReference>
<evidence type="ECO:0000259" key="3">
    <source>
        <dbReference type="Pfam" id="PF07687"/>
    </source>
</evidence>
<protein>
    <submittedName>
        <fullName evidence="4">Putative hydrolase YxeP</fullName>
        <ecNumber evidence="4">3.-.-.-</ecNumber>
    </submittedName>
</protein>
<evidence type="ECO:0000313" key="4">
    <source>
        <dbReference type="EMBL" id="QBE97641.1"/>
    </source>
</evidence>
<dbReference type="Pfam" id="PF01546">
    <property type="entry name" value="Peptidase_M20"/>
    <property type="match status" value="1"/>
</dbReference>
<sequence>MNDLERAKAILPEMIANRRFLHQNPELGMNLKVTTEFVMEKLRDMGIEPKICGGCGVTALIGQKTDGPVFLLRADMDALPMQEESGLTFAAADGAAHCCGHDMHTAMLLGAAKILKEQEEELPGIVKLMFQPGEETLEGAKAMIADGILENPRVDAAMGVHMMPLAPAGFVGYNAGVVCNSSDLLHIAIEGKGGHGASPHLSVDPINVGVHIHLALQELIAREVDPQDQAALTFGEFHSGDAKNIIPKTAYLGGTLRTVRQETREYLLARIENCVEMTAKMFGAKASLEIPASVSALTVDETCADIIGKGFSETLGKAAARVSQTTSGSEDFAEVSRLVPSMFFVVGGGDREHGYEFSGHHPKVRYDETSLASGAAAFACGAKAYLAANVKS</sequence>
<reference evidence="4 5" key="1">
    <citation type="submission" date="2019-01" db="EMBL/GenBank/DDBJ databases">
        <title>PMF-metabolizing Aryl O-demethylase.</title>
        <authorList>
            <person name="Kim M."/>
        </authorList>
    </citation>
    <scope>NUCLEOTIDE SEQUENCE [LARGE SCALE GENOMIC DNA]</scope>
    <source>
        <strain evidence="4 5">PMF1</strain>
    </source>
</reference>
<dbReference type="GO" id="GO:0019877">
    <property type="term" value="P:diaminopimelate biosynthetic process"/>
    <property type="evidence" value="ECO:0007669"/>
    <property type="project" value="UniProtKB-ARBA"/>
</dbReference>
<feature type="binding site" evidence="2">
    <location>
        <position position="99"/>
    </location>
    <ligand>
        <name>Mn(2+)</name>
        <dbReference type="ChEBI" id="CHEBI:29035"/>
        <label>2</label>
    </ligand>
</feature>
<feature type="binding site" evidence="2">
    <location>
        <position position="360"/>
    </location>
    <ligand>
        <name>Mn(2+)</name>
        <dbReference type="ChEBI" id="CHEBI:29035"/>
        <label>2</label>
    </ligand>
</feature>
<dbReference type="Proteomes" id="UP000289794">
    <property type="component" value="Chromosome"/>
</dbReference>
<keyword evidence="2" id="KW-0479">Metal-binding</keyword>
<feature type="binding site" evidence="2">
    <location>
        <position position="161"/>
    </location>
    <ligand>
        <name>Mn(2+)</name>
        <dbReference type="ChEBI" id="CHEBI:29035"/>
        <label>2</label>
    </ligand>
</feature>
<dbReference type="EC" id="3.-.-.-" evidence="4"/>
<proteinExistence type="predicted"/>
<dbReference type="RefSeq" id="WP_130181345.1">
    <property type="nucleotide sequence ID" value="NZ_CP035945.1"/>
</dbReference>
<dbReference type="SUPFAM" id="SSF55031">
    <property type="entry name" value="Bacterial exopeptidase dimerisation domain"/>
    <property type="match status" value="1"/>
</dbReference>
<dbReference type="Pfam" id="PF07687">
    <property type="entry name" value="M20_dimer"/>
    <property type="match status" value="1"/>
</dbReference>
<dbReference type="SUPFAM" id="SSF53187">
    <property type="entry name" value="Zn-dependent exopeptidases"/>
    <property type="match status" value="1"/>
</dbReference>
<organism evidence="4 5">
    <name type="scientific">Blautia producta</name>
    <dbReference type="NCBI Taxonomy" id="33035"/>
    <lineage>
        <taxon>Bacteria</taxon>
        <taxon>Bacillati</taxon>
        <taxon>Bacillota</taxon>
        <taxon>Clostridia</taxon>
        <taxon>Lachnospirales</taxon>
        <taxon>Lachnospiraceae</taxon>
        <taxon>Blautia</taxon>
    </lineage>
</organism>
<dbReference type="PIRSF" id="PIRSF005962">
    <property type="entry name" value="Pept_M20D_amidohydro"/>
    <property type="match status" value="1"/>
</dbReference>
<dbReference type="CDD" id="cd03886">
    <property type="entry name" value="M20_Acy1"/>
    <property type="match status" value="1"/>
</dbReference>
<dbReference type="InterPro" id="IPR002933">
    <property type="entry name" value="Peptidase_M20"/>
</dbReference>
<dbReference type="Gene3D" id="3.40.630.10">
    <property type="entry name" value="Zn peptidases"/>
    <property type="match status" value="1"/>
</dbReference>
<accession>A0A4P6LY80</accession>
<dbReference type="KEGG" id="bpro:PMF13cell1_03204"/>
<dbReference type="PANTHER" id="PTHR11014">
    <property type="entry name" value="PEPTIDASE M20 FAMILY MEMBER"/>
    <property type="match status" value="1"/>
</dbReference>
<feature type="domain" description="Peptidase M20 dimerisation" evidence="3">
    <location>
        <begin position="186"/>
        <end position="276"/>
    </location>
</feature>
<evidence type="ECO:0000256" key="1">
    <source>
        <dbReference type="ARBA" id="ARBA00022801"/>
    </source>
</evidence>
<feature type="binding site" evidence="2">
    <location>
        <position position="101"/>
    </location>
    <ligand>
        <name>Mn(2+)</name>
        <dbReference type="ChEBI" id="CHEBI:29035"/>
        <label>2</label>
    </ligand>
</feature>
<dbReference type="FunFam" id="3.30.70.360:FF:000001">
    <property type="entry name" value="N-acetyldiaminopimelate deacetylase"/>
    <property type="match status" value="1"/>
</dbReference>
<gene>
    <name evidence="4" type="primary">yxeP_2</name>
    <name evidence="4" type="ORF">PMF13cell1_03204</name>
</gene>
<dbReference type="NCBIfam" id="TIGR01891">
    <property type="entry name" value="amidohydrolases"/>
    <property type="match status" value="1"/>
</dbReference>
<keyword evidence="1 4" id="KW-0378">Hydrolase</keyword>
<dbReference type="PANTHER" id="PTHR11014:SF63">
    <property type="entry name" value="METALLOPEPTIDASE, PUTATIVE (AFU_ORTHOLOGUE AFUA_6G09600)-RELATED"/>
    <property type="match status" value="1"/>
</dbReference>
<feature type="binding site" evidence="2">
    <location>
        <position position="135"/>
    </location>
    <ligand>
        <name>Mn(2+)</name>
        <dbReference type="ChEBI" id="CHEBI:29035"/>
        <label>2</label>
    </ligand>
</feature>
<keyword evidence="2" id="KW-0464">Manganese</keyword>
<dbReference type="InterPro" id="IPR017439">
    <property type="entry name" value="Amidohydrolase"/>
</dbReference>
<dbReference type="GO" id="GO:0050118">
    <property type="term" value="F:N-acetyldiaminopimelate deacetylase activity"/>
    <property type="evidence" value="ECO:0007669"/>
    <property type="project" value="UniProtKB-ARBA"/>
</dbReference>
<name>A0A4P6LY80_9FIRM</name>
<dbReference type="EMBL" id="CP035945">
    <property type="protein sequence ID" value="QBE97641.1"/>
    <property type="molecule type" value="Genomic_DNA"/>
</dbReference>
<dbReference type="Gene3D" id="3.30.70.360">
    <property type="match status" value="1"/>
</dbReference>
<evidence type="ECO:0000313" key="5">
    <source>
        <dbReference type="Proteomes" id="UP000289794"/>
    </source>
</evidence>